<keyword evidence="2" id="KW-1185">Reference proteome</keyword>
<dbReference type="AlphaFoldDB" id="A0A3Q7IJ20"/>
<dbReference type="Proteomes" id="UP000004994">
    <property type="component" value="Chromosome 8"/>
</dbReference>
<accession>A0A3Q7IJ20</accession>
<evidence type="ECO:0000313" key="2">
    <source>
        <dbReference type="Proteomes" id="UP000004994"/>
    </source>
</evidence>
<sequence length="17" mass="1859">ILQEMPATRRGSTKTIG</sequence>
<organism evidence="1">
    <name type="scientific">Solanum lycopersicum</name>
    <name type="common">Tomato</name>
    <name type="synonym">Lycopersicon esculentum</name>
    <dbReference type="NCBI Taxonomy" id="4081"/>
    <lineage>
        <taxon>Eukaryota</taxon>
        <taxon>Viridiplantae</taxon>
        <taxon>Streptophyta</taxon>
        <taxon>Embryophyta</taxon>
        <taxon>Tracheophyta</taxon>
        <taxon>Spermatophyta</taxon>
        <taxon>Magnoliopsida</taxon>
        <taxon>eudicotyledons</taxon>
        <taxon>Gunneridae</taxon>
        <taxon>Pentapetalae</taxon>
        <taxon>asterids</taxon>
        <taxon>lamiids</taxon>
        <taxon>Solanales</taxon>
        <taxon>Solanaceae</taxon>
        <taxon>Solanoideae</taxon>
        <taxon>Solaneae</taxon>
        <taxon>Solanum</taxon>
        <taxon>Solanum subgen. Lycopersicon</taxon>
    </lineage>
</organism>
<proteinExistence type="predicted"/>
<name>A0A3Q7IJ20_SOLLC</name>
<reference evidence="1" key="2">
    <citation type="submission" date="2019-01" db="UniProtKB">
        <authorList>
            <consortium name="EnsemblPlants"/>
        </authorList>
    </citation>
    <scope>IDENTIFICATION</scope>
    <source>
        <strain evidence="1">cv. Heinz 1706</strain>
    </source>
</reference>
<evidence type="ECO:0000313" key="1">
    <source>
        <dbReference type="EnsemblPlants" id="Solyc08g062530.2.1.1"/>
    </source>
</evidence>
<dbReference type="EnsemblPlants" id="Solyc08g062530.2.1">
    <property type="protein sequence ID" value="Solyc08g062530.2.1.1"/>
    <property type="gene ID" value="Solyc08g062530.2"/>
</dbReference>
<reference evidence="1" key="1">
    <citation type="journal article" date="2012" name="Nature">
        <title>The tomato genome sequence provides insights into fleshy fruit evolution.</title>
        <authorList>
            <consortium name="Tomato Genome Consortium"/>
        </authorList>
    </citation>
    <scope>NUCLEOTIDE SEQUENCE [LARGE SCALE GENOMIC DNA]</scope>
    <source>
        <strain evidence="1">cv. Heinz 1706</strain>
    </source>
</reference>
<protein>
    <submittedName>
        <fullName evidence="1">Uncharacterized protein</fullName>
    </submittedName>
</protein>
<dbReference type="InParanoid" id="A0A3Q7IJ20"/>
<dbReference type="Gramene" id="Solyc08g062530.2.1">
    <property type="protein sequence ID" value="Solyc08g062530.2.1.1"/>
    <property type="gene ID" value="Solyc08g062530.2"/>
</dbReference>